<gene>
    <name evidence="1" type="ORF">OP8BY_1124</name>
</gene>
<organism evidence="1 2">
    <name type="scientific">Candidatus Saccharicenans subterraneus</name>
    <dbReference type="NCBI Taxonomy" id="2508984"/>
    <lineage>
        <taxon>Bacteria</taxon>
        <taxon>Candidatus Aminicenantota</taxon>
        <taxon>Candidatus Aminicenantia</taxon>
        <taxon>Candidatus Aminicenantales</taxon>
        <taxon>Candidatus Saccharicenantaceae</taxon>
        <taxon>Candidatus Saccharicenans</taxon>
    </lineage>
</organism>
<dbReference type="AlphaFoldDB" id="A0A3E2BK01"/>
<reference evidence="1 2" key="1">
    <citation type="submission" date="2018-08" db="EMBL/GenBank/DDBJ databases">
        <title>Genome analysis of the thermophilic bacterium of the candidate phylum Aminicenantes from deep subsurface aquifer revealed its physiology and ecological role.</title>
        <authorList>
            <person name="Kadnikov V.V."/>
            <person name="Mardanov A.V."/>
            <person name="Beletsky A.V."/>
            <person name="Karnachuk O.V."/>
            <person name="Ravin N.V."/>
        </authorList>
    </citation>
    <scope>NUCLEOTIDE SEQUENCE [LARGE SCALE GENOMIC DNA]</scope>
    <source>
        <strain evidence="1">BY38</strain>
    </source>
</reference>
<dbReference type="EMBL" id="QUAH01000014">
    <property type="protein sequence ID" value="RFT15014.1"/>
    <property type="molecule type" value="Genomic_DNA"/>
</dbReference>
<accession>A0A3E2BK01</accession>
<name>A0A3E2BK01_9BACT</name>
<dbReference type="InterPro" id="IPR005583">
    <property type="entry name" value="YaaA"/>
</dbReference>
<sequence>MGSDLSGLYLAAYERYEGRFFRTIGEYNTGEELKDLWKGLQPHYRVLILSGLYGFLEPFDQIQEYTCHLTDEDIDNNKRISGYWSELLTEILVWYIKQYQVEYVIDLLSEESYQNTIAWRKVYYECGNTKFLHRAYKNQAGPVTLPNSALFMLNEFMINKTDPNKIPVDKFIKREYLIDDEILFEPQFMMSKNQVAREGIAEMFPILRKKLINSWDKLPSSVIYKLANAEYVYRKFLNLQLADYTAASICLSKAIETWLRDLAKTFIDITGIKMRDRNGKIVEIGRATLGDYEYYLKDVNNENIRKKISQKYTNITSNDLLDLKNKIFRIKNDYRNGYVHEKDMPKAVFEKFREIAFEFFNYWPLKIKKDK</sequence>
<comment type="caution">
    <text evidence="1">The sequence shown here is derived from an EMBL/GenBank/DDBJ whole genome shotgun (WGS) entry which is preliminary data.</text>
</comment>
<dbReference type="Proteomes" id="UP000257323">
    <property type="component" value="Unassembled WGS sequence"/>
</dbReference>
<evidence type="ECO:0000313" key="2">
    <source>
        <dbReference type="Proteomes" id="UP000257323"/>
    </source>
</evidence>
<dbReference type="Pfam" id="PF03883">
    <property type="entry name" value="H2O2_YaaD"/>
    <property type="match status" value="1"/>
</dbReference>
<protein>
    <submittedName>
        <fullName evidence="1">Uncharacterized protein</fullName>
    </submittedName>
</protein>
<evidence type="ECO:0000313" key="1">
    <source>
        <dbReference type="EMBL" id="RFT15014.1"/>
    </source>
</evidence>
<proteinExistence type="predicted"/>